<dbReference type="PANTHER" id="PTHR10587:SF125">
    <property type="entry name" value="POLYSACCHARIDE DEACETYLASE YHEN-RELATED"/>
    <property type="match status" value="1"/>
</dbReference>
<dbReference type="PANTHER" id="PTHR10587">
    <property type="entry name" value="GLYCOSYL TRANSFERASE-RELATED"/>
    <property type="match status" value="1"/>
</dbReference>
<evidence type="ECO:0000259" key="1">
    <source>
        <dbReference type="PROSITE" id="PS51677"/>
    </source>
</evidence>
<gene>
    <name evidence="2" type="ORF">IAB90_06325</name>
</gene>
<protein>
    <submittedName>
        <fullName evidence="2">Polysaccharide deacetylase</fullName>
    </submittedName>
</protein>
<dbReference type="Gene3D" id="3.20.20.370">
    <property type="entry name" value="Glycoside hydrolase/deacetylase"/>
    <property type="match status" value="1"/>
</dbReference>
<reference evidence="2" key="2">
    <citation type="journal article" date="2021" name="PeerJ">
        <title>Extensive microbial diversity within the chicken gut microbiome revealed by metagenomics and culture.</title>
        <authorList>
            <person name="Gilroy R."/>
            <person name="Ravi A."/>
            <person name="Getino M."/>
            <person name="Pursley I."/>
            <person name="Horton D.L."/>
            <person name="Alikhan N.F."/>
            <person name="Baker D."/>
            <person name="Gharbi K."/>
            <person name="Hall N."/>
            <person name="Watson M."/>
            <person name="Adriaenssens E.M."/>
            <person name="Foster-Nyarko E."/>
            <person name="Jarju S."/>
            <person name="Secka A."/>
            <person name="Antonio M."/>
            <person name="Oren A."/>
            <person name="Chaudhuri R.R."/>
            <person name="La Ragione R."/>
            <person name="Hildebrand F."/>
            <person name="Pallen M.J."/>
        </authorList>
    </citation>
    <scope>NUCLEOTIDE SEQUENCE</scope>
    <source>
        <strain evidence="2">ChiW25-3613</strain>
    </source>
</reference>
<dbReference type="EMBL" id="DVHB01000110">
    <property type="protein sequence ID" value="HIR39980.1"/>
    <property type="molecule type" value="Genomic_DNA"/>
</dbReference>
<reference evidence="2" key="1">
    <citation type="submission" date="2020-10" db="EMBL/GenBank/DDBJ databases">
        <authorList>
            <person name="Gilroy R."/>
        </authorList>
    </citation>
    <scope>NUCLEOTIDE SEQUENCE</scope>
    <source>
        <strain evidence="2">ChiW25-3613</strain>
    </source>
</reference>
<dbReference type="InterPro" id="IPR011330">
    <property type="entry name" value="Glyco_hydro/deAcase_b/a-brl"/>
</dbReference>
<dbReference type="InterPro" id="IPR002509">
    <property type="entry name" value="NODB_dom"/>
</dbReference>
<dbReference type="AlphaFoldDB" id="A0A9D1AGU7"/>
<name>A0A9D1AGU7_9FIRM</name>
<dbReference type="Proteomes" id="UP000824179">
    <property type="component" value="Unassembled WGS sequence"/>
</dbReference>
<sequence length="234" mass="26519">MNKRFFAAAATILAAAIAVLWLTGNYFNQPSSFSFARADETETVQKTVYLTFDDGPSDRITPKILDVLKSENVKATFFIIGAQAETRDYLIKREYKEGHTVAVHSYTHIYSDIYSSAENLIKDIDKCNDLIEKITGRRSDVYRFPGGSYGLRHELIAAVTEHGMRYVDWNASTRDAEWGEKSVEELYRAAVASSADCNNIVLLSHDSTNKPFTPEATKMIIRYYKEKGYKFGTF</sequence>
<comment type="caution">
    <text evidence="2">The sequence shown here is derived from an EMBL/GenBank/DDBJ whole genome shotgun (WGS) entry which is preliminary data.</text>
</comment>
<organism evidence="2 3">
    <name type="scientific">Candidatus Coproplasma stercoripullorum</name>
    <dbReference type="NCBI Taxonomy" id="2840751"/>
    <lineage>
        <taxon>Bacteria</taxon>
        <taxon>Bacillati</taxon>
        <taxon>Bacillota</taxon>
        <taxon>Clostridia</taxon>
        <taxon>Eubacteriales</taxon>
        <taxon>Candidatus Coproplasma</taxon>
    </lineage>
</organism>
<dbReference type="InterPro" id="IPR050248">
    <property type="entry name" value="Polysacc_deacetylase_ArnD"/>
</dbReference>
<proteinExistence type="predicted"/>
<dbReference type="SUPFAM" id="SSF88713">
    <property type="entry name" value="Glycoside hydrolase/deacetylase"/>
    <property type="match status" value="1"/>
</dbReference>
<dbReference type="CDD" id="cd10944">
    <property type="entry name" value="CE4_SmPgdA_like"/>
    <property type="match status" value="1"/>
</dbReference>
<dbReference type="PROSITE" id="PS51677">
    <property type="entry name" value="NODB"/>
    <property type="match status" value="1"/>
</dbReference>
<dbReference type="GO" id="GO:0016810">
    <property type="term" value="F:hydrolase activity, acting on carbon-nitrogen (but not peptide) bonds"/>
    <property type="evidence" value="ECO:0007669"/>
    <property type="project" value="InterPro"/>
</dbReference>
<evidence type="ECO:0000313" key="3">
    <source>
        <dbReference type="Proteomes" id="UP000824179"/>
    </source>
</evidence>
<dbReference type="GO" id="GO:0005975">
    <property type="term" value="P:carbohydrate metabolic process"/>
    <property type="evidence" value="ECO:0007669"/>
    <property type="project" value="InterPro"/>
</dbReference>
<evidence type="ECO:0000313" key="2">
    <source>
        <dbReference type="EMBL" id="HIR39980.1"/>
    </source>
</evidence>
<dbReference type="Pfam" id="PF01522">
    <property type="entry name" value="Polysacc_deac_1"/>
    <property type="match status" value="1"/>
</dbReference>
<feature type="domain" description="NodB homology" evidence="1">
    <location>
        <begin position="46"/>
        <end position="232"/>
    </location>
</feature>
<accession>A0A9D1AGU7</accession>